<dbReference type="InterPro" id="IPR001138">
    <property type="entry name" value="Zn2Cys6_DnaBD"/>
</dbReference>
<dbReference type="PROSITE" id="PS00463">
    <property type="entry name" value="ZN2_CY6_FUNGAL_1"/>
    <property type="match status" value="1"/>
</dbReference>
<reference evidence="5" key="1">
    <citation type="journal article" date="2020" name="Stud. Mycol.">
        <title>101 Dothideomycetes genomes: a test case for predicting lifestyles and emergence of pathogens.</title>
        <authorList>
            <person name="Haridas S."/>
            <person name="Albert R."/>
            <person name="Binder M."/>
            <person name="Bloem J."/>
            <person name="Labutti K."/>
            <person name="Salamov A."/>
            <person name="Andreopoulos B."/>
            <person name="Baker S."/>
            <person name="Barry K."/>
            <person name="Bills G."/>
            <person name="Bluhm B."/>
            <person name="Cannon C."/>
            <person name="Castanera R."/>
            <person name="Culley D."/>
            <person name="Daum C."/>
            <person name="Ezra D."/>
            <person name="Gonzalez J."/>
            <person name="Henrissat B."/>
            <person name="Kuo A."/>
            <person name="Liang C."/>
            <person name="Lipzen A."/>
            <person name="Lutzoni F."/>
            <person name="Magnuson J."/>
            <person name="Mondo S."/>
            <person name="Nolan M."/>
            <person name="Ohm R."/>
            <person name="Pangilinan J."/>
            <person name="Park H.-J."/>
            <person name="Ramirez L."/>
            <person name="Alfaro M."/>
            <person name="Sun H."/>
            <person name="Tritt A."/>
            <person name="Yoshinaga Y."/>
            <person name="Zwiers L.-H."/>
            <person name="Turgeon B."/>
            <person name="Goodwin S."/>
            <person name="Spatafora J."/>
            <person name="Crous P."/>
            <person name="Grigoriev I."/>
        </authorList>
    </citation>
    <scope>NUCLEOTIDE SEQUENCE</scope>
    <source>
        <strain evidence="5">ATCC 74209</strain>
    </source>
</reference>
<dbReference type="GO" id="GO:0000981">
    <property type="term" value="F:DNA-binding transcription factor activity, RNA polymerase II-specific"/>
    <property type="evidence" value="ECO:0007669"/>
    <property type="project" value="InterPro"/>
</dbReference>
<evidence type="ECO:0000256" key="1">
    <source>
        <dbReference type="ARBA" id="ARBA00022723"/>
    </source>
</evidence>
<dbReference type="Proteomes" id="UP000799536">
    <property type="component" value="Unassembled WGS sequence"/>
</dbReference>
<dbReference type="PANTHER" id="PTHR43374">
    <property type="entry name" value="FLAVIN PRENYLTRANSFERASE"/>
    <property type="match status" value="1"/>
</dbReference>
<keyword evidence="2" id="KW-0539">Nucleus</keyword>
<feature type="region of interest" description="Disordered" evidence="3">
    <location>
        <begin position="105"/>
        <end position="134"/>
    </location>
</feature>
<dbReference type="SMART" id="SM00906">
    <property type="entry name" value="Fungal_trans"/>
    <property type="match status" value="1"/>
</dbReference>
<dbReference type="GO" id="GO:0016831">
    <property type="term" value="F:carboxy-lyase activity"/>
    <property type="evidence" value="ECO:0007669"/>
    <property type="project" value="TreeGrafter"/>
</dbReference>
<dbReference type="Pfam" id="PF04082">
    <property type="entry name" value="Fungal_trans"/>
    <property type="match status" value="1"/>
</dbReference>
<feature type="region of interest" description="Disordered" evidence="3">
    <location>
        <begin position="71"/>
        <end position="93"/>
    </location>
</feature>
<dbReference type="OrthoDB" id="1747771at2759"/>
<dbReference type="CDD" id="cd00067">
    <property type="entry name" value="GAL4"/>
    <property type="match status" value="1"/>
</dbReference>
<dbReference type="Pfam" id="PF00172">
    <property type="entry name" value="Zn_clus"/>
    <property type="match status" value="1"/>
</dbReference>
<comment type="caution">
    <text evidence="5">The sequence shown here is derived from an EMBL/GenBank/DDBJ whole genome shotgun (WGS) entry which is preliminary data.</text>
</comment>
<dbReference type="GO" id="GO:0003677">
    <property type="term" value="F:DNA binding"/>
    <property type="evidence" value="ECO:0007669"/>
    <property type="project" value="InterPro"/>
</dbReference>
<dbReference type="Gene3D" id="4.10.240.10">
    <property type="entry name" value="Zn(2)-C6 fungal-type DNA-binding domain"/>
    <property type="match status" value="1"/>
</dbReference>
<protein>
    <recommendedName>
        <fullName evidence="4">Zn(2)-C6 fungal-type domain-containing protein</fullName>
    </recommendedName>
</protein>
<sequence>MNPTHNDKAVEPYPYDTALVSEILKRKRKVRGIKACFPCRHRKVRCDGKLPCSSCVERNHAELCCMPTSNTDGSQERAVRRPRLQPRPNPSMLLEYGYSINSSPREGDDYFHGPATASPTSAAPSPSIATGNNGNMDAIIRRLEKMERDISALKADLIQQSRGYVDPAGASSSNLRSGSIPAMNDLTPRDPQHPAQVKSPGKHFVEDSTGATIYLGSHSDNPLALGCRQAGENVLGGVVLDQLMPRAYPFTDLWRPVVSAEEICQTLPVDSDIIRYWQIYQAYVYPFYPALVTLDQFNQSLFQFLDQRSAIDSGGFSFEEVDLSWLALLFAMLALGAQFSDDPVNERDLRSKVFICSSFQCLRLSNMLNNTDFNQIQAMALIGHCLRNNLDTNSAWVLMGATIRLAQSIGLHEETASAQSSEFTSSEQFLRKRFWWMLAWQDTILSFTYDRPPISTNASCPIPYYSDSSPSGEPNHSFAESVFTLCQIIQERAINVRSGTTLTPQENLHMTLAYKRRFEAVFDTAAPFLTERSLCRTLKEHLERLALHIHVGYGVCRLGQFCLEDAHADVEGYQEMRESLARDCAWRAIEAVESFLDMHRLSAQVCRSWAFVHNAVSCAIALKSVAGAVSGERVEGLIHRLVAVLEKEEKESEWIDADTNKRWYGPYSRVVKALKETYGAALGYDSRPTPLSSE</sequence>
<feature type="compositionally biased region" description="Low complexity" evidence="3">
    <location>
        <begin position="114"/>
        <end position="127"/>
    </location>
</feature>
<accession>A0A9P4JUF1</accession>
<proteinExistence type="predicted"/>
<evidence type="ECO:0000313" key="6">
    <source>
        <dbReference type="Proteomes" id="UP000799536"/>
    </source>
</evidence>
<dbReference type="PANTHER" id="PTHR43374:SF5">
    <property type="entry name" value="ZN(II)2CYS6 TRANSCRIPTION FACTOR (EUROFUNG)"/>
    <property type="match status" value="1"/>
</dbReference>
<name>A0A9P4JUF1_9PLEO</name>
<dbReference type="InterPro" id="IPR036864">
    <property type="entry name" value="Zn2-C6_fun-type_DNA-bd_sf"/>
</dbReference>
<dbReference type="GO" id="GO:0006351">
    <property type="term" value="P:DNA-templated transcription"/>
    <property type="evidence" value="ECO:0007669"/>
    <property type="project" value="InterPro"/>
</dbReference>
<dbReference type="GO" id="GO:0008270">
    <property type="term" value="F:zinc ion binding"/>
    <property type="evidence" value="ECO:0007669"/>
    <property type="project" value="InterPro"/>
</dbReference>
<evidence type="ECO:0000313" key="5">
    <source>
        <dbReference type="EMBL" id="KAF2205771.1"/>
    </source>
</evidence>
<dbReference type="SMART" id="SM00066">
    <property type="entry name" value="GAL4"/>
    <property type="match status" value="1"/>
</dbReference>
<dbReference type="InterPro" id="IPR004507">
    <property type="entry name" value="UbiX-like"/>
</dbReference>
<gene>
    <name evidence="5" type="ORF">GQ43DRAFT_477145</name>
</gene>
<dbReference type="CDD" id="cd12148">
    <property type="entry name" value="fungal_TF_MHR"/>
    <property type="match status" value="1"/>
</dbReference>
<organism evidence="5 6">
    <name type="scientific">Delitschia confertaspora ATCC 74209</name>
    <dbReference type="NCBI Taxonomy" id="1513339"/>
    <lineage>
        <taxon>Eukaryota</taxon>
        <taxon>Fungi</taxon>
        <taxon>Dikarya</taxon>
        <taxon>Ascomycota</taxon>
        <taxon>Pezizomycotina</taxon>
        <taxon>Dothideomycetes</taxon>
        <taxon>Pleosporomycetidae</taxon>
        <taxon>Pleosporales</taxon>
        <taxon>Delitschiaceae</taxon>
        <taxon>Delitschia</taxon>
    </lineage>
</organism>
<dbReference type="AlphaFoldDB" id="A0A9P4JUF1"/>
<keyword evidence="1" id="KW-0479">Metal-binding</keyword>
<keyword evidence="6" id="KW-1185">Reference proteome</keyword>
<evidence type="ECO:0000259" key="4">
    <source>
        <dbReference type="PROSITE" id="PS50048"/>
    </source>
</evidence>
<evidence type="ECO:0000256" key="2">
    <source>
        <dbReference type="ARBA" id="ARBA00023242"/>
    </source>
</evidence>
<dbReference type="PROSITE" id="PS50048">
    <property type="entry name" value="ZN2_CY6_FUNGAL_2"/>
    <property type="match status" value="1"/>
</dbReference>
<dbReference type="InterPro" id="IPR007219">
    <property type="entry name" value="XnlR_reg_dom"/>
</dbReference>
<evidence type="ECO:0000256" key="3">
    <source>
        <dbReference type="SAM" id="MobiDB-lite"/>
    </source>
</evidence>
<feature type="domain" description="Zn(2)-C6 fungal-type" evidence="4">
    <location>
        <begin position="35"/>
        <end position="64"/>
    </location>
</feature>
<dbReference type="EMBL" id="ML993850">
    <property type="protein sequence ID" value="KAF2205771.1"/>
    <property type="molecule type" value="Genomic_DNA"/>
</dbReference>
<dbReference type="SUPFAM" id="SSF57701">
    <property type="entry name" value="Zn2/Cys6 DNA-binding domain"/>
    <property type="match status" value="1"/>
</dbReference>